<accession>A0ABR2YZE7</accession>
<proteinExistence type="predicted"/>
<comment type="caution">
    <text evidence="1">The sequence shown here is derived from an EMBL/GenBank/DDBJ whole genome shotgun (WGS) entry which is preliminary data.</text>
</comment>
<gene>
    <name evidence="1" type="ORF">WJX75_000101</name>
</gene>
<evidence type="ECO:0000313" key="1">
    <source>
        <dbReference type="EMBL" id="KAK9917024.1"/>
    </source>
</evidence>
<dbReference type="Proteomes" id="UP001491310">
    <property type="component" value="Unassembled WGS sequence"/>
</dbReference>
<evidence type="ECO:0000313" key="2">
    <source>
        <dbReference type="Proteomes" id="UP001491310"/>
    </source>
</evidence>
<name>A0ABR2YZE7_9CHLO</name>
<reference evidence="1 2" key="1">
    <citation type="journal article" date="2024" name="Nat. Commun.">
        <title>Phylogenomics reveals the evolutionary origins of lichenization in chlorophyte algae.</title>
        <authorList>
            <person name="Puginier C."/>
            <person name="Libourel C."/>
            <person name="Otte J."/>
            <person name="Skaloud P."/>
            <person name="Haon M."/>
            <person name="Grisel S."/>
            <person name="Petersen M."/>
            <person name="Berrin J.G."/>
            <person name="Delaux P.M."/>
            <person name="Dal Grande F."/>
            <person name="Keller J."/>
        </authorList>
    </citation>
    <scope>NUCLEOTIDE SEQUENCE [LARGE SCALE GENOMIC DNA]</scope>
    <source>
        <strain evidence="1 2">SAG 216-7</strain>
    </source>
</reference>
<sequence length="147" mass="15650">MRCIPVVATQCGGQSAAAANSPVEYYIQSNLRQLYSIYLNVCQIFIQRAVSWARAGNISVVTPGQIEQDEIATNPHPSARCCATERDFLLNGCRCDGNVQMVSRKVGIPSGGLKAESLYAVAACNISITLDTAPYPCPGEPATPAGR</sequence>
<dbReference type="EMBL" id="JALJOT010000002">
    <property type="protein sequence ID" value="KAK9917024.1"/>
    <property type="molecule type" value="Genomic_DNA"/>
</dbReference>
<keyword evidence="2" id="KW-1185">Reference proteome</keyword>
<organism evidence="1 2">
    <name type="scientific">Coccomyxa subellipsoidea</name>
    <dbReference type="NCBI Taxonomy" id="248742"/>
    <lineage>
        <taxon>Eukaryota</taxon>
        <taxon>Viridiplantae</taxon>
        <taxon>Chlorophyta</taxon>
        <taxon>core chlorophytes</taxon>
        <taxon>Trebouxiophyceae</taxon>
        <taxon>Trebouxiophyceae incertae sedis</taxon>
        <taxon>Coccomyxaceae</taxon>
        <taxon>Coccomyxa</taxon>
    </lineage>
</organism>
<protein>
    <submittedName>
        <fullName evidence="1">Uncharacterized protein</fullName>
    </submittedName>
</protein>